<gene>
    <name evidence="1" type="ORF">DFP72DRAFT_1077683</name>
</gene>
<proteinExistence type="predicted"/>
<name>A0A8H6LX07_9AGAR</name>
<evidence type="ECO:0000313" key="2">
    <source>
        <dbReference type="Proteomes" id="UP000521943"/>
    </source>
</evidence>
<comment type="caution">
    <text evidence="1">The sequence shown here is derived from an EMBL/GenBank/DDBJ whole genome shotgun (WGS) entry which is preliminary data.</text>
</comment>
<accession>A0A8H6LX07</accession>
<sequence>MRCNVPKEHCVEDLDAPPTYPLGDTTSFDLPMTSRSLHLFVKGRFSHGRVQVIASVNQNKENVKVVLSTRFRQEGTVKDFFSLKEVSGRLKDEHGVEISMKMDIPKGHVYQDIKMIFPAPTGPTPTWVPKFEINVEGRHQIHFKHGGHIAFGTLRVQVAEGDIYALPGYVEMDDGYIATEKGWIEGLFRSNNYLWARTWNGNIRAGFISEGTLSIRSEGSVDVDLTANQQDSSIGNDISLHAADGNLDADIFLNTTIDRPQYIISALSDCGNIHAKIHDMPEDASLNFAGNVSRDPGTCSIFIPYRLITSTTPYKFSSTSNERGKVIHFGAGEPMTELISENEYESS</sequence>
<keyword evidence="2" id="KW-1185">Reference proteome</keyword>
<dbReference type="EMBL" id="JACGCI010000108">
    <property type="protein sequence ID" value="KAF6745234.1"/>
    <property type="molecule type" value="Genomic_DNA"/>
</dbReference>
<reference evidence="1 2" key="1">
    <citation type="submission" date="2020-07" db="EMBL/GenBank/DDBJ databases">
        <title>Comparative genomics of pyrophilous fungi reveals a link between fire events and developmental genes.</title>
        <authorList>
            <consortium name="DOE Joint Genome Institute"/>
            <person name="Steindorff A.S."/>
            <person name="Carver A."/>
            <person name="Calhoun S."/>
            <person name="Stillman K."/>
            <person name="Liu H."/>
            <person name="Lipzen A."/>
            <person name="Pangilinan J."/>
            <person name="Labutti K."/>
            <person name="Bruns T.D."/>
            <person name="Grigoriev I.V."/>
        </authorList>
    </citation>
    <scope>NUCLEOTIDE SEQUENCE [LARGE SCALE GENOMIC DNA]</scope>
    <source>
        <strain evidence="1 2">CBS 144469</strain>
    </source>
</reference>
<organism evidence="1 2">
    <name type="scientific">Ephemerocybe angulata</name>
    <dbReference type="NCBI Taxonomy" id="980116"/>
    <lineage>
        <taxon>Eukaryota</taxon>
        <taxon>Fungi</taxon>
        <taxon>Dikarya</taxon>
        <taxon>Basidiomycota</taxon>
        <taxon>Agaricomycotina</taxon>
        <taxon>Agaricomycetes</taxon>
        <taxon>Agaricomycetidae</taxon>
        <taxon>Agaricales</taxon>
        <taxon>Agaricineae</taxon>
        <taxon>Psathyrellaceae</taxon>
        <taxon>Ephemerocybe</taxon>
    </lineage>
</organism>
<protein>
    <submittedName>
        <fullName evidence="1">Uncharacterized protein</fullName>
    </submittedName>
</protein>
<evidence type="ECO:0000313" key="1">
    <source>
        <dbReference type="EMBL" id="KAF6745234.1"/>
    </source>
</evidence>
<dbReference type="Proteomes" id="UP000521943">
    <property type="component" value="Unassembled WGS sequence"/>
</dbReference>
<dbReference type="AlphaFoldDB" id="A0A8H6LX07"/>